<feature type="compositionally biased region" description="Basic and acidic residues" evidence="1">
    <location>
        <begin position="127"/>
        <end position="151"/>
    </location>
</feature>
<feature type="non-terminal residue" evidence="2">
    <location>
        <position position="1"/>
    </location>
</feature>
<feature type="non-terminal residue" evidence="2">
    <location>
        <position position="151"/>
    </location>
</feature>
<dbReference type="AlphaFoldDB" id="A0A6J4MU48"/>
<proteinExistence type="predicted"/>
<gene>
    <name evidence="2" type="ORF">AVDCRST_MAG32-373</name>
</gene>
<feature type="compositionally biased region" description="Basic residues" evidence="1">
    <location>
        <begin position="21"/>
        <end position="36"/>
    </location>
</feature>
<reference evidence="2" key="1">
    <citation type="submission" date="2020-02" db="EMBL/GenBank/DDBJ databases">
        <authorList>
            <person name="Meier V. D."/>
        </authorList>
    </citation>
    <scope>NUCLEOTIDE SEQUENCE</scope>
    <source>
        <strain evidence="2">AVDCRST_MAG32</strain>
    </source>
</reference>
<dbReference type="GO" id="GO:0004674">
    <property type="term" value="F:protein serine/threonine kinase activity"/>
    <property type="evidence" value="ECO:0007669"/>
    <property type="project" value="UniProtKB-EC"/>
</dbReference>
<accession>A0A6J4MU48</accession>
<feature type="region of interest" description="Disordered" evidence="1">
    <location>
        <begin position="1"/>
        <end position="151"/>
    </location>
</feature>
<keyword evidence="2" id="KW-0418">Kinase</keyword>
<dbReference type="EMBL" id="CADCUM010000018">
    <property type="protein sequence ID" value="CAA9368885.1"/>
    <property type="molecule type" value="Genomic_DNA"/>
</dbReference>
<evidence type="ECO:0000256" key="1">
    <source>
        <dbReference type="SAM" id="MobiDB-lite"/>
    </source>
</evidence>
<dbReference type="EC" id="2.7.11.1" evidence="2"/>
<feature type="compositionally biased region" description="Basic and acidic residues" evidence="1">
    <location>
        <begin position="88"/>
        <end position="100"/>
    </location>
</feature>
<sequence>GLHTAGPADDPARRSSGWGRARPRRAPAPRRGRLRHDRADDRGRSGRPAGLHHRRDRGPEDRHRRGVRPGHAAGGPRVRPGLPVPPRSRLDDRRAGDRRDRRAGRRPRQLRVAGPRDPGGGRRRGLERRAFPDPVHHEVAGRCGDDGCRTL</sequence>
<name>A0A6J4MU48_9ACTN</name>
<organism evidence="2">
    <name type="scientific">uncultured Nocardioides sp</name>
    <dbReference type="NCBI Taxonomy" id="198441"/>
    <lineage>
        <taxon>Bacteria</taxon>
        <taxon>Bacillati</taxon>
        <taxon>Actinomycetota</taxon>
        <taxon>Actinomycetes</taxon>
        <taxon>Propionibacteriales</taxon>
        <taxon>Nocardioidaceae</taxon>
        <taxon>Nocardioides</taxon>
        <taxon>environmental samples</taxon>
    </lineage>
</organism>
<keyword evidence="2" id="KW-0808">Transferase</keyword>
<evidence type="ECO:0000313" key="2">
    <source>
        <dbReference type="EMBL" id="CAA9368885.1"/>
    </source>
</evidence>
<protein>
    <submittedName>
        <fullName evidence="2">Serine-protein kinase RsbW</fullName>
        <ecNumber evidence="2">2.7.11.1</ecNumber>
    </submittedName>
</protein>